<proteinExistence type="predicted"/>
<dbReference type="EMBL" id="BGPR01001921">
    <property type="protein sequence ID" value="GBM64332.1"/>
    <property type="molecule type" value="Genomic_DNA"/>
</dbReference>
<sequence>MRRNRPKRSVAVDDLLFQCGAVCRLKESVSFIALMEHSLQHRTARFYRPKGSRYEEHYTQTVSRSGRSSVLVWSYNSHVHTRGVVKKWVENFCIRTLDWPRNAADANADDDTPWKISEDNGKCLLT</sequence>
<dbReference type="Proteomes" id="UP000499080">
    <property type="component" value="Unassembled WGS sequence"/>
</dbReference>
<organism evidence="1 2">
    <name type="scientific">Araneus ventricosus</name>
    <name type="common">Orbweaver spider</name>
    <name type="synonym">Epeira ventricosa</name>
    <dbReference type="NCBI Taxonomy" id="182803"/>
    <lineage>
        <taxon>Eukaryota</taxon>
        <taxon>Metazoa</taxon>
        <taxon>Ecdysozoa</taxon>
        <taxon>Arthropoda</taxon>
        <taxon>Chelicerata</taxon>
        <taxon>Arachnida</taxon>
        <taxon>Araneae</taxon>
        <taxon>Araneomorphae</taxon>
        <taxon>Entelegynae</taxon>
        <taxon>Araneoidea</taxon>
        <taxon>Araneidae</taxon>
        <taxon>Araneus</taxon>
    </lineage>
</organism>
<dbReference type="AlphaFoldDB" id="A0A4Y2HG78"/>
<evidence type="ECO:0000313" key="1">
    <source>
        <dbReference type="EMBL" id="GBM64332.1"/>
    </source>
</evidence>
<reference evidence="1 2" key="1">
    <citation type="journal article" date="2019" name="Sci. Rep.">
        <title>Orb-weaving spider Araneus ventricosus genome elucidates the spidroin gene catalogue.</title>
        <authorList>
            <person name="Kono N."/>
            <person name="Nakamura H."/>
            <person name="Ohtoshi R."/>
            <person name="Moran D.A.P."/>
            <person name="Shinohara A."/>
            <person name="Yoshida Y."/>
            <person name="Fujiwara M."/>
            <person name="Mori M."/>
            <person name="Tomita M."/>
            <person name="Arakawa K."/>
        </authorList>
    </citation>
    <scope>NUCLEOTIDE SEQUENCE [LARGE SCALE GENOMIC DNA]</scope>
</reference>
<accession>A0A4Y2HG78</accession>
<comment type="caution">
    <text evidence="1">The sequence shown here is derived from an EMBL/GenBank/DDBJ whole genome shotgun (WGS) entry which is preliminary data.</text>
</comment>
<name>A0A4Y2HG78_ARAVE</name>
<keyword evidence="2" id="KW-1185">Reference proteome</keyword>
<gene>
    <name evidence="1" type="ORF">AVEN_253431_1</name>
</gene>
<evidence type="ECO:0000313" key="2">
    <source>
        <dbReference type="Proteomes" id="UP000499080"/>
    </source>
</evidence>
<protein>
    <submittedName>
        <fullName evidence="1">Uncharacterized protein</fullName>
    </submittedName>
</protein>